<dbReference type="STRING" id="266779.Meso_1934"/>
<dbReference type="PANTHER" id="PTHR42793">
    <property type="entry name" value="COA BINDING DOMAIN CONTAINING PROTEIN"/>
    <property type="match status" value="1"/>
</dbReference>
<dbReference type="SUPFAM" id="SSF51735">
    <property type="entry name" value="NAD(P)-binding Rossmann-fold domains"/>
    <property type="match status" value="1"/>
</dbReference>
<accession>Q11GZ8</accession>
<sequence length="684" mass="73386">MFSSMSKLFSPKSVAVIGASERAGNLGGRLVTALKKGGYQGEIYAVHPTAREVFGVPAFPRIRDIGRTVDFAALSVPDSQLLNAFGEAIEAGVKGFQIPNRGYDEERKSLTYIPDTLREMGLAAGVAVCGHNCMGFMNVRDSVRMTHNPPPGLDLTPGGVCIISHSGSSWSGITGSQRDLALEIAVSAGAEVVSGFPEYIEYFLSLPTTRVIGLVVETIRRPEEFLAAVGHAFQKGIPVVLLALGSTDIGAKFTEAHSGGLSSPRQVLDAIGRKYGVIVTKTLDELLDCIEAFRTERIPTALGAGVISDSGGERQLIADVSSWTNLKLAAYEDKTNERLTEILEDDVVIGNPLDSMGDAPMANSGIAISKDPSVGAVVIGNNLVDGRQFMIDVSNSTTKIHENTEKPVFIFGNISTSVSRPGARNLRMKGIPVLMGTESACYAIGSFLAWHEKRRKLAETAEKTAGETRHTKVLPRLPDGFTQGKSYALLAECRLPMAPILESGNLQDTLKNAQTLGYPVVLKTANANIAHKSDVGGVVLGIRGEEELTRHYMEVAERCGPQVSLQPALSADYELIVGMHRDPRFGPIITLGLGGVFTEILRDSVNLLPPVAYEEFEESLEALRAAPVLRGARGQKGISLPDLYDVVLKISELAIQNPRITGIDLNPIMVRHGKLNIVDALITV</sequence>
<dbReference type="SUPFAM" id="SSF56059">
    <property type="entry name" value="Glutathione synthetase ATP-binding domain-like"/>
    <property type="match status" value="1"/>
</dbReference>
<dbReference type="Pfam" id="PF13607">
    <property type="entry name" value="Succ_CoA_lig"/>
    <property type="match status" value="1"/>
</dbReference>
<dbReference type="GO" id="GO:0006099">
    <property type="term" value="P:tricarboxylic acid cycle"/>
    <property type="evidence" value="ECO:0007669"/>
    <property type="project" value="UniProtKB-KW"/>
</dbReference>
<dbReference type="InterPro" id="IPR013815">
    <property type="entry name" value="ATP_grasp_subdomain_1"/>
</dbReference>
<feature type="domain" description="CoA-binding" evidence="2">
    <location>
        <begin position="8"/>
        <end position="103"/>
    </location>
</feature>
<dbReference type="Gene3D" id="3.40.50.261">
    <property type="entry name" value="Succinyl-CoA synthetase domains"/>
    <property type="match status" value="2"/>
</dbReference>
<protein>
    <submittedName>
        <fullName evidence="3">CoA-binding protein</fullName>
    </submittedName>
</protein>
<organism evidence="3">
    <name type="scientific">Chelativorans sp. (strain BNC1)</name>
    <dbReference type="NCBI Taxonomy" id="266779"/>
    <lineage>
        <taxon>Bacteria</taxon>
        <taxon>Pseudomonadati</taxon>
        <taxon>Pseudomonadota</taxon>
        <taxon>Alphaproteobacteria</taxon>
        <taxon>Hyphomicrobiales</taxon>
        <taxon>Phyllobacteriaceae</taxon>
        <taxon>Chelativorans</taxon>
    </lineage>
</organism>
<dbReference type="InterPro" id="IPR016102">
    <property type="entry name" value="Succinyl-CoA_synth-like"/>
</dbReference>
<dbReference type="Pfam" id="PF13549">
    <property type="entry name" value="ATP-grasp_5"/>
    <property type="match status" value="1"/>
</dbReference>
<dbReference type="Gene3D" id="3.40.50.720">
    <property type="entry name" value="NAD(P)-binding Rossmann-like Domain"/>
    <property type="match status" value="1"/>
</dbReference>
<dbReference type="InterPro" id="IPR036291">
    <property type="entry name" value="NAD(P)-bd_dom_sf"/>
</dbReference>
<dbReference type="InterPro" id="IPR032875">
    <property type="entry name" value="Succ_CoA_lig_flav_dom"/>
</dbReference>
<evidence type="ECO:0000259" key="2">
    <source>
        <dbReference type="SMART" id="SM00881"/>
    </source>
</evidence>
<dbReference type="Gene3D" id="3.30.470.20">
    <property type="entry name" value="ATP-grasp fold, B domain"/>
    <property type="match status" value="1"/>
</dbReference>
<dbReference type="KEGG" id="mes:Meso_1934"/>
<dbReference type="Pfam" id="PF13380">
    <property type="entry name" value="CoA_binding_2"/>
    <property type="match status" value="1"/>
</dbReference>
<dbReference type="HOGENOM" id="CLU_007415_3_1_5"/>
<evidence type="ECO:0000313" key="3">
    <source>
        <dbReference type="EMBL" id="ABG63327.1"/>
    </source>
</evidence>
<dbReference type="PANTHER" id="PTHR42793:SF1">
    <property type="entry name" value="PEPTIDYL-LYSINE N-ACETYLTRANSFERASE PATZ"/>
    <property type="match status" value="1"/>
</dbReference>
<dbReference type="InterPro" id="IPR003781">
    <property type="entry name" value="CoA-bd"/>
</dbReference>
<dbReference type="EMBL" id="CP000390">
    <property type="protein sequence ID" value="ABG63327.1"/>
    <property type="molecule type" value="Genomic_DNA"/>
</dbReference>
<evidence type="ECO:0000256" key="1">
    <source>
        <dbReference type="ARBA" id="ARBA00022532"/>
    </source>
</evidence>
<keyword evidence="1" id="KW-0816">Tricarboxylic acid cycle</keyword>
<dbReference type="SUPFAM" id="SSF52210">
    <property type="entry name" value="Succinyl-CoA synthetase domains"/>
    <property type="match status" value="2"/>
</dbReference>
<proteinExistence type="predicted"/>
<dbReference type="eggNOG" id="COG1042">
    <property type="taxonomic scope" value="Bacteria"/>
</dbReference>
<dbReference type="AlphaFoldDB" id="Q11GZ8"/>
<dbReference type="GO" id="GO:0005524">
    <property type="term" value="F:ATP binding"/>
    <property type="evidence" value="ECO:0007669"/>
    <property type="project" value="InterPro"/>
</dbReference>
<dbReference type="Gene3D" id="3.30.1490.20">
    <property type="entry name" value="ATP-grasp fold, A domain"/>
    <property type="match status" value="1"/>
</dbReference>
<reference evidence="3" key="1">
    <citation type="submission" date="2006-06" db="EMBL/GenBank/DDBJ databases">
        <title>Complete sequence of chromosome of Chelativorans sp. BNC1.</title>
        <authorList>
            <consortium name="US DOE Joint Genome Institute"/>
            <person name="Copeland A."/>
            <person name="Lucas S."/>
            <person name="Lapidus A."/>
            <person name="Barry K."/>
            <person name="Detter J.C."/>
            <person name="Glavina del Rio T."/>
            <person name="Hammon N."/>
            <person name="Israni S."/>
            <person name="Dalin E."/>
            <person name="Tice H."/>
            <person name="Pitluck S."/>
            <person name="Chertkov O."/>
            <person name="Brettin T."/>
            <person name="Bruce D."/>
            <person name="Han C."/>
            <person name="Tapia R."/>
            <person name="Gilna P."/>
            <person name="Schmutz J."/>
            <person name="Larimer F."/>
            <person name="Land M."/>
            <person name="Hauser L."/>
            <person name="Kyrpides N."/>
            <person name="Mikhailova N."/>
            <person name="Richardson P."/>
        </authorList>
    </citation>
    <scope>NUCLEOTIDE SEQUENCE</scope>
    <source>
        <strain evidence="3">BNC1</strain>
    </source>
</reference>
<dbReference type="SMART" id="SM00881">
    <property type="entry name" value="CoA_binding"/>
    <property type="match status" value="1"/>
</dbReference>
<dbReference type="OrthoDB" id="9807426at2"/>
<gene>
    <name evidence="3" type="ordered locus">Meso_1934</name>
</gene>
<name>Q11GZ8_CHESB</name>